<name>A0A5M8PZL7_9LECA</name>
<feature type="compositionally biased region" description="Gly residues" evidence="1">
    <location>
        <begin position="291"/>
        <end position="305"/>
    </location>
</feature>
<gene>
    <name evidence="2" type="ORF">FRX48_01946</name>
</gene>
<dbReference type="OrthoDB" id="5420392at2759"/>
<organism evidence="2 3">
    <name type="scientific">Lasallia pustulata</name>
    <dbReference type="NCBI Taxonomy" id="136370"/>
    <lineage>
        <taxon>Eukaryota</taxon>
        <taxon>Fungi</taxon>
        <taxon>Dikarya</taxon>
        <taxon>Ascomycota</taxon>
        <taxon>Pezizomycotina</taxon>
        <taxon>Lecanoromycetes</taxon>
        <taxon>OSLEUM clade</taxon>
        <taxon>Umbilicariomycetidae</taxon>
        <taxon>Umbilicariales</taxon>
        <taxon>Umbilicariaceae</taxon>
        <taxon>Lasallia</taxon>
    </lineage>
</organism>
<reference evidence="2 3" key="1">
    <citation type="submission" date="2019-09" db="EMBL/GenBank/DDBJ databases">
        <title>The hologenome of the rock-dwelling lichen Lasallia pustulata.</title>
        <authorList>
            <person name="Greshake Tzovaras B."/>
            <person name="Segers F."/>
            <person name="Bicker A."/>
            <person name="Dal Grande F."/>
            <person name="Otte J."/>
            <person name="Hankeln T."/>
            <person name="Schmitt I."/>
            <person name="Ebersberger I."/>
        </authorList>
    </citation>
    <scope>NUCLEOTIDE SEQUENCE [LARGE SCALE GENOMIC DNA]</scope>
    <source>
        <strain evidence="2">A1-1</strain>
    </source>
</reference>
<evidence type="ECO:0000313" key="3">
    <source>
        <dbReference type="Proteomes" id="UP000324767"/>
    </source>
</evidence>
<feature type="compositionally biased region" description="Pro residues" evidence="1">
    <location>
        <begin position="207"/>
        <end position="232"/>
    </location>
</feature>
<feature type="region of interest" description="Disordered" evidence="1">
    <location>
        <begin position="196"/>
        <end position="305"/>
    </location>
</feature>
<feature type="compositionally biased region" description="Polar residues" evidence="1">
    <location>
        <begin position="123"/>
        <end position="139"/>
    </location>
</feature>
<accession>A0A5M8PZL7</accession>
<evidence type="ECO:0000256" key="1">
    <source>
        <dbReference type="SAM" id="MobiDB-lite"/>
    </source>
</evidence>
<feature type="region of interest" description="Disordered" evidence="1">
    <location>
        <begin position="104"/>
        <end position="150"/>
    </location>
</feature>
<dbReference type="EMBL" id="VXIT01000002">
    <property type="protein sequence ID" value="KAA6415193.1"/>
    <property type="molecule type" value="Genomic_DNA"/>
</dbReference>
<proteinExistence type="predicted"/>
<protein>
    <submittedName>
        <fullName evidence="2">Uncharacterized protein</fullName>
    </submittedName>
</protein>
<dbReference type="PRINTS" id="PR01217">
    <property type="entry name" value="PRICHEXTENSN"/>
</dbReference>
<comment type="caution">
    <text evidence="2">The sequence shown here is derived from an EMBL/GenBank/DDBJ whole genome shotgun (WGS) entry which is preliminary data.</text>
</comment>
<evidence type="ECO:0000313" key="2">
    <source>
        <dbReference type="EMBL" id="KAA6415193.1"/>
    </source>
</evidence>
<sequence>MQCAYIVLTFVKSDCHSGASSAYHLAHEAMPLPGTRSPLGNSTNDLHARTPSLSFATAKSTQSNQIRRKVSVRAFHPHVDSSEDLPSEHSSIFEALWAHPSAESFDRRASTSAPGDQPLSPIKGTTSNDSPRPQRTISPSAHPRTLHLPTQLTTITEQKSLATLRPTPPHPPSALLHSLKAALQPRRKTSFSLDDLSLFHHPKPPPHAKPPPPPPPPPAAPSPAPPTPPPRTRPLRFPTPRASPPSTPPPPSATGCRRRAGASASGSRWRRRRPRSAMCGRRRGCRAGAHAGEGGVLVRGGGGRG</sequence>
<feature type="compositionally biased region" description="Basic residues" evidence="1">
    <location>
        <begin position="268"/>
        <end position="285"/>
    </location>
</feature>
<dbReference type="AlphaFoldDB" id="A0A5M8PZL7"/>
<feature type="compositionally biased region" description="Pro residues" evidence="1">
    <location>
        <begin position="241"/>
        <end position="252"/>
    </location>
</feature>
<dbReference type="Proteomes" id="UP000324767">
    <property type="component" value="Unassembled WGS sequence"/>
</dbReference>